<dbReference type="Proteomes" id="UP000503088">
    <property type="component" value="Chromosome"/>
</dbReference>
<feature type="domain" description="Regulatory protein YycH" evidence="1">
    <location>
        <begin position="3"/>
        <end position="452"/>
    </location>
</feature>
<keyword evidence="3" id="KW-1185">Reference proteome</keyword>
<evidence type="ECO:0000313" key="3">
    <source>
        <dbReference type="Proteomes" id="UP000503088"/>
    </source>
</evidence>
<dbReference type="Gene3D" id="3.30.310.160">
    <property type="entry name" value="YycH protein, domain 2"/>
    <property type="match status" value="1"/>
</dbReference>
<dbReference type="EMBL" id="CP048104">
    <property type="protein sequence ID" value="QKG85790.1"/>
    <property type="molecule type" value="Genomic_DNA"/>
</dbReference>
<name>A0A7D4BM33_9BACL</name>
<proteinExistence type="predicted"/>
<gene>
    <name evidence="2" type="ORF">GXN76_15900</name>
</gene>
<dbReference type="InterPro" id="IPR042274">
    <property type="entry name" value="YycH/YycI_2"/>
</dbReference>
<dbReference type="CDD" id="cd15787">
    <property type="entry name" value="YycH_N"/>
    <property type="match status" value="1"/>
</dbReference>
<sequence>MIEHVKSALLVLLVAASLVQTGTLWYSSPSYEESRQNDYFSPPQIGSEKYRKQVVSQLAAPREFILHQEGHQQQILPNHDQGNYQSLMEKLNYAIIENLEEIHPSPTQWKRLLKENTGLELRFHNSISAETTDTFFSSNVDLNMDTISRLWFFEEAKTGKTYAWFISDQEERVIQGTLELTAFRDWIKTVEQLDGHEVETVLANGRNQPDKKAEKVPEIFYLPTEPLQTERYTFRLKLIKAEDMKQALFPDPDLAKRNLVLDNSYIYTDGRSNLQHNTEFESMIYNDPVSNSTSDTTVAEDLEVINQFMNRHSGWTGNYLLEMSDEDKNSGLPVYTFRLFVGDYPVYWTKKNDKSPSTIRLSSTGKRVATYQRSLHYLSTNSKQEKDELAGKKELLKHLKKEGLTLSDLRSLHPGYRAVPHSDQVELIPTWVAEKKDGNRSFIDTEEDTDGLE</sequence>
<dbReference type="RefSeq" id="WP_173224889.1">
    <property type="nucleotide sequence ID" value="NZ_CP048104.1"/>
</dbReference>
<evidence type="ECO:0000313" key="2">
    <source>
        <dbReference type="EMBL" id="QKG85790.1"/>
    </source>
</evidence>
<protein>
    <recommendedName>
        <fullName evidence="1">Regulatory protein YycH domain-containing protein</fullName>
    </recommendedName>
</protein>
<dbReference type="AlphaFoldDB" id="A0A7D4BM33"/>
<accession>A0A7D4BM33</accession>
<dbReference type="InterPro" id="IPR009996">
    <property type="entry name" value="YycH"/>
</dbReference>
<evidence type="ECO:0000259" key="1">
    <source>
        <dbReference type="Pfam" id="PF07435"/>
    </source>
</evidence>
<organism evidence="2 3">
    <name type="scientific">Kroppenstedtia pulmonis</name>
    <dbReference type="NCBI Taxonomy" id="1380685"/>
    <lineage>
        <taxon>Bacteria</taxon>
        <taxon>Bacillati</taxon>
        <taxon>Bacillota</taxon>
        <taxon>Bacilli</taxon>
        <taxon>Bacillales</taxon>
        <taxon>Thermoactinomycetaceae</taxon>
        <taxon>Kroppenstedtia</taxon>
    </lineage>
</organism>
<dbReference type="KEGG" id="kpul:GXN76_15900"/>
<dbReference type="Pfam" id="PF07435">
    <property type="entry name" value="YycH"/>
    <property type="match status" value="1"/>
</dbReference>
<reference evidence="2 3" key="1">
    <citation type="submission" date="2020-01" db="EMBL/GenBank/DDBJ databases">
        <authorList>
            <person name="Gulvik C.A."/>
            <person name="Batra D.G."/>
        </authorList>
    </citation>
    <scope>NUCLEOTIDE SEQUENCE [LARGE SCALE GENOMIC DNA]</scope>
    <source>
        <strain evidence="2 3">W9323</strain>
    </source>
</reference>